<dbReference type="AlphaFoldDB" id="A0A6A5BGC2"/>
<dbReference type="RefSeq" id="XP_044558409.1">
    <property type="nucleotide sequence ID" value="XM_044710789.1"/>
</dbReference>
<dbReference type="VEuPathDB" id="AmoebaDB:NfTy_008680"/>
<dbReference type="OrthoDB" id="747253at2759"/>
<dbReference type="VEuPathDB" id="AmoebaDB:NF0116090"/>
<gene>
    <name evidence="1" type="ORF">FDP41_007083</name>
</gene>
<dbReference type="EMBL" id="VFQX01000058">
    <property type="protein sequence ID" value="KAF0973696.1"/>
    <property type="molecule type" value="Genomic_DNA"/>
</dbReference>
<protein>
    <submittedName>
        <fullName evidence="1">Uncharacterized protein</fullName>
    </submittedName>
</protein>
<dbReference type="Proteomes" id="UP000444721">
    <property type="component" value="Unassembled WGS sequence"/>
</dbReference>
<organism evidence="1 2">
    <name type="scientific">Naegleria fowleri</name>
    <name type="common">Brain eating amoeba</name>
    <dbReference type="NCBI Taxonomy" id="5763"/>
    <lineage>
        <taxon>Eukaryota</taxon>
        <taxon>Discoba</taxon>
        <taxon>Heterolobosea</taxon>
        <taxon>Tetramitia</taxon>
        <taxon>Eutetramitia</taxon>
        <taxon>Vahlkampfiidae</taxon>
        <taxon>Naegleria</taxon>
    </lineage>
</organism>
<dbReference type="VEuPathDB" id="AmoebaDB:FDP41_007083"/>
<keyword evidence="2" id="KW-1185">Reference proteome</keyword>
<evidence type="ECO:0000313" key="2">
    <source>
        <dbReference type="Proteomes" id="UP000444721"/>
    </source>
</evidence>
<comment type="caution">
    <text evidence="1">The sequence shown here is derived from an EMBL/GenBank/DDBJ whole genome shotgun (WGS) entry which is preliminary data.</text>
</comment>
<sequence length="365" mass="42259">MMPRRLSTGTMGKLSQLSLLNRYCCSSRTLLFSNINFPIYTSSTNNVNIYTITRTNYCTNHISFGIVQGVTVESKSPLARDETSEIEKNHILRLWESVRSKTSSCLPKGSSKMAKELDKYIHRYISQNARKDQTKSNAPNFTLLNSLTKLNQYVQAEEPKTLGIYLELITISCLFGYLPLSLHLLNTIHNDFKLTLDYSTYKNIVNCFIENGKFDECFNFIVELEEKNRVKPNYQLYLPLYLKMKEILTNDENKPEHQQLSASILNEMIPRLSKTPELVQEIVSRDIYSAGLLGGRNQDVENIVLTPSSYPFNYPLFETEDYPQEGEHLNGEECGDESCGHDHHDERYYWKPNTFKGEWEHLKRN</sequence>
<dbReference type="GeneID" id="68114301"/>
<name>A0A6A5BGC2_NAEFO</name>
<reference evidence="1 2" key="1">
    <citation type="journal article" date="2019" name="Sci. Rep.">
        <title>Nanopore sequencing improves the draft genome of the human pathogenic amoeba Naegleria fowleri.</title>
        <authorList>
            <person name="Liechti N."/>
            <person name="Schurch N."/>
            <person name="Bruggmann R."/>
            <person name="Wittwer M."/>
        </authorList>
    </citation>
    <scope>NUCLEOTIDE SEQUENCE [LARGE SCALE GENOMIC DNA]</scope>
    <source>
        <strain evidence="1 2">ATCC 30894</strain>
    </source>
</reference>
<evidence type="ECO:0000313" key="1">
    <source>
        <dbReference type="EMBL" id="KAF0973696.1"/>
    </source>
</evidence>
<proteinExistence type="predicted"/>
<accession>A0A6A5BGC2</accession>